<organism evidence="1 2">
    <name type="scientific">Rangifer tarandus platyrhynchus</name>
    <name type="common">Svalbard reindeer</name>
    <dbReference type="NCBI Taxonomy" id="3082113"/>
    <lineage>
        <taxon>Eukaryota</taxon>
        <taxon>Metazoa</taxon>
        <taxon>Chordata</taxon>
        <taxon>Craniata</taxon>
        <taxon>Vertebrata</taxon>
        <taxon>Euteleostomi</taxon>
        <taxon>Mammalia</taxon>
        <taxon>Eutheria</taxon>
        <taxon>Laurasiatheria</taxon>
        <taxon>Artiodactyla</taxon>
        <taxon>Ruminantia</taxon>
        <taxon>Pecora</taxon>
        <taxon>Cervidae</taxon>
        <taxon>Odocoileinae</taxon>
        <taxon>Rangifer</taxon>
    </lineage>
</organism>
<reference evidence="1" key="1">
    <citation type="submission" date="2023-05" db="EMBL/GenBank/DDBJ databases">
        <authorList>
            <consortium name="ELIXIR-Norway"/>
        </authorList>
    </citation>
    <scope>NUCLEOTIDE SEQUENCE</scope>
</reference>
<dbReference type="Proteomes" id="UP001162501">
    <property type="component" value="Chromosome 4"/>
</dbReference>
<protein>
    <submittedName>
        <fullName evidence="1">Uncharacterized protein</fullName>
    </submittedName>
</protein>
<name>A0AC59ZV75_RANTA</name>
<sequence length="112" mass="12456">MINKDLSSPWMVSGVYCEGQLLAKTCRSVALFPTTMLSCQLRNPSLNVWIKRLGLQEKRVPPLPSPSTTGCCQPSGTGRERVSREASTTLRVPVTSTCYPFCQPSKQTHLWQ</sequence>
<dbReference type="EMBL" id="OX596088">
    <property type="protein sequence ID" value="CAN0516132.1"/>
    <property type="molecule type" value="Genomic_DNA"/>
</dbReference>
<gene>
    <name evidence="1" type="ORF">MRATA1EN22A_LOCUS23499</name>
</gene>
<evidence type="ECO:0000313" key="1">
    <source>
        <dbReference type="EMBL" id="CAN0516132.1"/>
    </source>
</evidence>
<evidence type="ECO:0000313" key="2">
    <source>
        <dbReference type="Proteomes" id="UP001162501"/>
    </source>
</evidence>
<proteinExistence type="predicted"/>
<accession>A0AC59ZV75</accession>
<reference evidence="1" key="2">
    <citation type="submission" date="2025-03" db="EMBL/GenBank/DDBJ databases">
        <authorList>
            <consortium name="ELIXIR-Norway"/>
            <consortium name="Elixir Norway"/>
        </authorList>
    </citation>
    <scope>NUCLEOTIDE SEQUENCE</scope>
</reference>